<name>X0V780_9ZZZZ</name>
<dbReference type="Pfam" id="PF13439">
    <property type="entry name" value="Glyco_transf_4"/>
    <property type="match status" value="1"/>
</dbReference>
<protein>
    <recommendedName>
        <fullName evidence="1">Glycosyltransferase subfamily 4-like N-terminal domain-containing protein</fullName>
    </recommendedName>
</protein>
<gene>
    <name evidence="2" type="ORF">S01H1_34100</name>
</gene>
<dbReference type="AlphaFoldDB" id="X0V780"/>
<organism evidence="2">
    <name type="scientific">marine sediment metagenome</name>
    <dbReference type="NCBI Taxonomy" id="412755"/>
    <lineage>
        <taxon>unclassified sequences</taxon>
        <taxon>metagenomes</taxon>
        <taxon>ecological metagenomes</taxon>
    </lineage>
</organism>
<evidence type="ECO:0000259" key="1">
    <source>
        <dbReference type="Pfam" id="PF13439"/>
    </source>
</evidence>
<dbReference type="EMBL" id="BARS01021206">
    <property type="protein sequence ID" value="GAG13955.1"/>
    <property type="molecule type" value="Genomic_DNA"/>
</dbReference>
<dbReference type="SUPFAM" id="SSF53756">
    <property type="entry name" value="UDP-Glycosyltransferase/glycogen phosphorylase"/>
    <property type="match status" value="1"/>
</dbReference>
<dbReference type="Gene3D" id="3.40.50.2000">
    <property type="entry name" value="Glycogen Phosphorylase B"/>
    <property type="match status" value="1"/>
</dbReference>
<accession>X0V780</accession>
<comment type="caution">
    <text evidence="2">The sequence shown here is derived from an EMBL/GenBank/DDBJ whole genome shotgun (WGS) entry which is preliminary data.</text>
</comment>
<dbReference type="InterPro" id="IPR028098">
    <property type="entry name" value="Glyco_trans_4-like_N"/>
</dbReference>
<feature type="non-terminal residue" evidence="2">
    <location>
        <position position="152"/>
    </location>
</feature>
<evidence type="ECO:0000313" key="2">
    <source>
        <dbReference type="EMBL" id="GAG13955.1"/>
    </source>
</evidence>
<feature type="domain" description="Glycosyltransferase subfamily 4-like N-terminal" evidence="1">
    <location>
        <begin position="20"/>
        <end position="151"/>
    </location>
</feature>
<sequence>MIKSKTAKILILTGIFPPDIGGPATQLDSLIKQLIKQGYQVRVLTFGQKDHKYPYQVNRVSHKWPLFFENLIYLIKGLILSFKTDIIYNQDLYTSGITSLIIKKVLKKKLVTRFVEDPTFETGSFSKIRKSILFNSDKIIVVSNYIKEIVLK</sequence>
<reference evidence="2" key="1">
    <citation type="journal article" date="2014" name="Front. Microbiol.">
        <title>High frequency of phylogenetically diverse reductive dehalogenase-homologous genes in deep subseafloor sedimentary metagenomes.</title>
        <authorList>
            <person name="Kawai M."/>
            <person name="Futagami T."/>
            <person name="Toyoda A."/>
            <person name="Takaki Y."/>
            <person name="Nishi S."/>
            <person name="Hori S."/>
            <person name="Arai W."/>
            <person name="Tsubouchi T."/>
            <person name="Morono Y."/>
            <person name="Uchiyama I."/>
            <person name="Ito T."/>
            <person name="Fujiyama A."/>
            <person name="Inagaki F."/>
            <person name="Takami H."/>
        </authorList>
    </citation>
    <scope>NUCLEOTIDE SEQUENCE</scope>
    <source>
        <strain evidence="2">Expedition CK06-06</strain>
    </source>
</reference>
<proteinExistence type="predicted"/>